<dbReference type="Gramene" id="evm.model.02.1269">
    <property type="protein sequence ID" value="cds.evm.model.02.1269"/>
    <property type="gene ID" value="evm.TU.02.1269"/>
</dbReference>
<sequence length="137" mass="15363">MDPAANLMMLKDLLDNPSHYRQLIGSLMPHSLGQILHFDQHLDQFIFLSSDHTFPQALHHLPMLKRIPGQAFSAPPLLYTFVASTIRGPGYLSSDSSIHQEIRIFAGDCPYILENKKQALVSKSFCRISCLASTLVK</sequence>
<dbReference type="AlphaFoldDB" id="A0A803NSZ8"/>
<reference evidence="1" key="1">
    <citation type="submission" date="2018-11" db="EMBL/GenBank/DDBJ databases">
        <authorList>
            <person name="Grassa J C."/>
        </authorList>
    </citation>
    <scope>NUCLEOTIDE SEQUENCE [LARGE SCALE GENOMIC DNA]</scope>
</reference>
<accession>A0A803NSZ8</accession>
<organism evidence="1 2">
    <name type="scientific">Cannabis sativa</name>
    <name type="common">Hemp</name>
    <name type="synonym">Marijuana</name>
    <dbReference type="NCBI Taxonomy" id="3483"/>
    <lineage>
        <taxon>Eukaryota</taxon>
        <taxon>Viridiplantae</taxon>
        <taxon>Streptophyta</taxon>
        <taxon>Embryophyta</taxon>
        <taxon>Tracheophyta</taxon>
        <taxon>Spermatophyta</taxon>
        <taxon>Magnoliopsida</taxon>
        <taxon>eudicotyledons</taxon>
        <taxon>Gunneridae</taxon>
        <taxon>Pentapetalae</taxon>
        <taxon>rosids</taxon>
        <taxon>fabids</taxon>
        <taxon>Rosales</taxon>
        <taxon>Cannabaceae</taxon>
        <taxon>Cannabis</taxon>
    </lineage>
</organism>
<evidence type="ECO:0000313" key="1">
    <source>
        <dbReference type="EnsemblPlants" id="cds.evm.model.02.1269"/>
    </source>
</evidence>
<proteinExistence type="predicted"/>
<keyword evidence="2" id="KW-1185">Reference proteome</keyword>
<reference evidence="1" key="2">
    <citation type="submission" date="2021-03" db="UniProtKB">
        <authorList>
            <consortium name="EnsemblPlants"/>
        </authorList>
    </citation>
    <scope>IDENTIFICATION</scope>
</reference>
<protein>
    <submittedName>
        <fullName evidence="1">Uncharacterized protein</fullName>
    </submittedName>
</protein>
<dbReference type="Proteomes" id="UP000596661">
    <property type="component" value="Chromosome 2"/>
</dbReference>
<dbReference type="EMBL" id="UZAU01000169">
    <property type="status" value="NOT_ANNOTATED_CDS"/>
    <property type="molecule type" value="Genomic_DNA"/>
</dbReference>
<dbReference type="EnsemblPlants" id="evm.model.02.1269">
    <property type="protein sequence ID" value="cds.evm.model.02.1269"/>
    <property type="gene ID" value="evm.TU.02.1269"/>
</dbReference>
<name>A0A803NSZ8_CANSA</name>
<evidence type="ECO:0000313" key="2">
    <source>
        <dbReference type="Proteomes" id="UP000596661"/>
    </source>
</evidence>